<keyword evidence="4 9" id="KW-0812">Transmembrane</keyword>
<keyword evidence="6 10" id="KW-1133">Transmembrane helix</keyword>
<evidence type="ECO:0000256" key="1">
    <source>
        <dbReference type="ARBA" id="ARBA00004651"/>
    </source>
</evidence>
<evidence type="ECO:0000256" key="8">
    <source>
        <dbReference type="ARBA" id="ARBA00023186"/>
    </source>
</evidence>
<dbReference type="EMBL" id="SOBG01000005">
    <property type="protein sequence ID" value="TDT69828.1"/>
    <property type="molecule type" value="Genomic_DNA"/>
</dbReference>
<keyword evidence="13" id="KW-1185">Reference proteome</keyword>
<keyword evidence="2" id="KW-0813">Transport</keyword>
<evidence type="ECO:0000256" key="4">
    <source>
        <dbReference type="ARBA" id="ARBA00022692"/>
    </source>
</evidence>
<dbReference type="GO" id="GO:0032977">
    <property type="term" value="F:membrane insertase activity"/>
    <property type="evidence" value="ECO:0007669"/>
    <property type="project" value="InterPro"/>
</dbReference>
<dbReference type="CDD" id="cd20070">
    <property type="entry name" value="5TM_YidC_Alb3"/>
    <property type="match status" value="1"/>
</dbReference>
<dbReference type="NCBIfam" id="TIGR03592">
    <property type="entry name" value="yidC_oxa1_cterm"/>
    <property type="match status" value="1"/>
</dbReference>
<evidence type="ECO:0000256" key="7">
    <source>
        <dbReference type="ARBA" id="ARBA00023136"/>
    </source>
</evidence>
<keyword evidence="8" id="KW-0143">Chaperone</keyword>
<evidence type="ECO:0000313" key="12">
    <source>
        <dbReference type="EMBL" id="TDT69828.1"/>
    </source>
</evidence>
<dbReference type="InterPro" id="IPR028055">
    <property type="entry name" value="YidC/Oxa/ALB_C"/>
</dbReference>
<dbReference type="InterPro" id="IPR001708">
    <property type="entry name" value="YidC/ALB3/OXA1/COX18"/>
</dbReference>
<evidence type="ECO:0000259" key="11">
    <source>
        <dbReference type="Pfam" id="PF02096"/>
    </source>
</evidence>
<name>A0AA46DYA4_9FUSO</name>
<dbReference type="GO" id="GO:0015031">
    <property type="term" value="P:protein transport"/>
    <property type="evidence" value="ECO:0007669"/>
    <property type="project" value="UniProtKB-KW"/>
</dbReference>
<dbReference type="InterPro" id="IPR047196">
    <property type="entry name" value="YidC_ALB_C"/>
</dbReference>
<feature type="transmembrane region" description="Helical" evidence="10">
    <location>
        <begin position="164"/>
        <end position="187"/>
    </location>
</feature>
<dbReference type="PRINTS" id="PR00701">
    <property type="entry name" value="60KDINNERMP"/>
</dbReference>
<evidence type="ECO:0000256" key="6">
    <source>
        <dbReference type="ARBA" id="ARBA00022989"/>
    </source>
</evidence>
<dbReference type="GO" id="GO:0051205">
    <property type="term" value="P:protein insertion into membrane"/>
    <property type="evidence" value="ECO:0007669"/>
    <property type="project" value="TreeGrafter"/>
</dbReference>
<proteinExistence type="inferred from homology"/>
<accession>A0AA46DYA4</accession>
<evidence type="ECO:0000256" key="9">
    <source>
        <dbReference type="RuleBase" id="RU003945"/>
    </source>
</evidence>
<gene>
    <name evidence="12" type="ORF">EV215_1370</name>
</gene>
<comment type="similarity">
    <text evidence="9">Belongs to the OXA1/ALB3/YidC family.</text>
</comment>
<keyword evidence="7 10" id="KW-0472">Membrane</keyword>
<feature type="transmembrane region" description="Helical" evidence="10">
    <location>
        <begin position="87"/>
        <end position="108"/>
    </location>
</feature>
<dbReference type="AlphaFoldDB" id="A0AA46DYA4"/>
<dbReference type="RefSeq" id="WP_134113239.1">
    <property type="nucleotide sequence ID" value="NZ_SOBG01000005.1"/>
</dbReference>
<evidence type="ECO:0000256" key="5">
    <source>
        <dbReference type="ARBA" id="ARBA00022927"/>
    </source>
</evidence>
<feature type="domain" description="Membrane insertase YidC/Oxa/ALB C-terminal" evidence="11">
    <location>
        <begin position="22"/>
        <end position="199"/>
    </location>
</feature>
<evidence type="ECO:0000256" key="10">
    <source>
        <dbReference type="SAM" id="Phobius"/>
    </source>
</evidence>
<comment type="caution">
    <text evidence="12">The sequence shown here is derived from an EMBL/GenBank/DDBJ whole genome shotgun (WGS) entry which is preliminary data.</text>
</comment>
<reference evidence="12 13" key="1">
    <citation type="submission" date="2019-03" db="EMBL/GenBank/DDBJ databases">
        <title>Genomic Encyclopedia of Type Strains, Phase IV (KMG-IV): sequencing the most valuable type-strain genomes for metagenomic binning, comparative biology and taxonomic classification.</title>
        <authorList>
            <person name="Goeker M."/>
        </authorList>
    </citation>
    <scope>NUCLEOTIDE SEQUENCE [LARGE SCALE GENOMIC DNA]</scope>
    <source>
        <strain evidence="12 13">DSM 100055</strain>
    </source>
</reference>
<dbReference type="Proteomes" id="UP000294678">
    <property type="component" value="Unassembled WGS sequence"/>
</dbReference>
<evidence type="ECO:0000256" key="3">
    <source>
        <dbReference type="ARBA" id="ARBA00022475"/>
    </source>
</evidence>
<feature type="transmembrane region" description="Helical" evidence="10">
    <location>
        <begin position="22"/>
        <end position="42"/>
    </location>
</feature>
<protein>
    <submittedName>
        <fullName evidence="12">Protein translocase subunit yidC</fullName>
    </submittedName>
</protein>
<dbReference type="Pfam" id="PF02096">
    <property type="entry name" value="60KD_IMP"/>
    <property type="match status" value="1"/>
</dbReference>
<dbReference type="PANTHER" id="PTHR12428:SF65">
    <property type="entry name" value="CYTOCHROME C OXIDASE ASSEMBLY PROTEIN COX18, MITOCHONDRIAL"/>
    <property type="match status" value="1"/>
</dbReference>
<keyword evidence="5" id="KW-0653">Protein transport</keyword>
<dbReference type="GO" id="GO:0005886">
    <property type="term" value="C:plasma membrane"/>
    <property type="evidence" value="ECO:0007669"/>
    <property type="project" value="UniProtKB-SubCell"/>
</dbReference>
<sequence length="212" mass="24595">MSIIQNLIREIILMIYNVTKSYGLAIIGVTLLIKLILLPLTLKQDKAMKDMKKIQPEIDKLREKYKDDPQELNKQTMELYKEHKVNPFGSCLPLLIQLPFLWGIFGVLKQTPEAVTNVNFLFWNLTKTDPYYVLPVLNALVTFFQQKVMSNSTTQNDQMKAMQYTFPIMILFFSLSMPTGLQLYWLLSSLISTAQQYFLINKGDDKGENQQK</sequence>
<keyword evidence="3" id="KW-1003">Cell membrane</keyword>
<organism evidence="12 13">
    <name type="scientific">Hypnocyclicus thermotrophus</name>
    <dbReference type="NCBI Taxonomy" id="1627895"/>
    <lineage>
        <taxon>Bacteria</taxon>
        <taxon>Fusobacteriati</taxon>
        <taxon>Fusobacteriota</taxon>
        <taxon>Fusobacteriia</taxon>
        <taxon>Fusobacteriales</taxon>
        <taxon>Fusobacteriaceae</taxon>
        <taxon>Hypnocyclicus</taxon>
    </lineage>
</organism>
<comment type="subcellular location">
    <subcellularLocation>
        <location evidence="1">Cell membrane</location>
        <topology evidence="1">Multi-pass membrane protein</topology>
    </subcellularLocation>
    <subcellularLocation>
        <location evidence="9">Membrane</location>
        <topology evidence="9">Multi-pass membrane protein</topology>
    </subcellularLocation>
</comment>
<evidence type="ECO:0000313" key="13">
    <source>
        <dbReference type="Proteomes" id="UP000294678"/>
    </source>
</evidence>
<dbReference type="PANTHER" id="PTHR12428">
    <property type="entry name" value="OXA1"/>
    <property type="match status" value="1"/>
</dbReference>
<evidence type="ECO:0000256" key="2">
    <source>
        <dbReference type="ARBA" id="ARBA00022448"/>
    </source>
</evidence>